<protein>
    <submittedName>
        <fullName evidence="2">Uncharacterized protein</fullName>
    </submittedName>
</protein>
<sequence>MKRFYLLHHLDYIQVPTGQDEQVFTNSILGRVVKDYREPSRNYVNITRTTENAAVLDSKSNKLDNLWQSVSHAKSSKLKLMLQKVVGIEHESAEAAHRQVDAGTVTYHYFVHDDAIEHARRDPNIKEKLTTWLARGGSRVWLIVGFIIARTTDAGDGDDTTRGTKAAVDPAAALLQDASINIEASRESNRAQDGGANVSELSVIAVRYMCLQRPYLSRGAEPTTKLKNGPADFYADGSEQKSEDWVADVVDGSITDILQDSDELDHEDFGDISFAFDVDDEDYDEPSEDEDDAHDGGEDEAYD</sequence>
<proteinExistence type="predicted"/>
<evidence type="ECO:0000256" key="1">
    <source>
        <dbReference type="SAM" id="MobiDB-lite"/>
    </source>
</evidence>
<organism evidence="2 3">
    <name type="scientific">Xylaria grammica</name>
    <dbReference type="NCBI Taxonomy" id="363999"/>
    <lineage>
        <taxon>Eukaryota</taxon>
        <taxon>Fungi</taxon>
        <taxon>Dikarya</taxon>
        <taxon>Ascomycota</taxon>
        <taxon>Pezizomycotina</taxon>
        <taxon>Sordariomycetes</taxon>
        <taxon>Xylariomycetidae</taxon>
        <taxon>Xylariales</taxon>
        <taxon>Xylariaceae</taxon>
        <taxon>Xylaria</taxon>
    </lineage>
</organism>
<feature type="compositionally biased region" description="Acidic residues" evidence="1">
    <location>
        <begin position="277"/>
        <end position="303"/>
    </location>
</feature>
<dbReference type="AlphaFoldDB" id="A0A439CNJ3"/>
<comment type="caution">
    <text evidence="2">The sequence shown here is derived from an EMBL/GenBank/DDBJ whole genome shotgun (WGS) entry which is preliminary data.</text>
</comment>
<evidence type="ECO:0000313" key="2">
    <source>
        <dbReference type="EMBL" id="RWA03728.1"/>
    </source>
</evidence>
<keyword evidence="3" id="KW-1185">Reference proteome</keyword>
<name>A0A439CNJ3_9PEZI</name>
<dbReference type="Proteomes" id="UP000286045">
    <property type="component" value="Unassembled WGS sequence"/>
</dbReference>
<gene>
    <name evidence="2" type="ORF">EKO27_g11376</name>
</gene>
<feature type="region of interest" description="Disordered" evidence="1">
    <location>
        <begin position="276"/>
        <end position="303"/>
    </location>
</feature>
<feature type="region of interest" description="Disordered" evidence="1">
    <location>
        <begin position="220"/>
        <end position="242"/>
    </location>
</feature>
<reference evidence="2 3" key="1">
    <citation type="submission" date="2018-12" db="EMBL/GenBank/DDBJ databases">
        <title>Draft genome sequence of Xylaria grammica IHI A82.</title>
        <authorList>
            <person name="Buettner E."/>
            <person name="Kellner H."/>
        </authorList>
    </citation>
    <scope>NUCLEOTIDE SEQUENCE [LARGE SCALE GENOMIC DNA]</scope>
    <source>
        <strain evidence="2 3">IHI A82</strain>
    </source>
</reference>
<accession>A0A439CNJ3</accession>
<evidence type="ECO:0000313" key="3">
    <source>
        <dbReference type="Proteomes" id="UP000286045"/>
    </source>
</evidence>
<dbReference type="EMBL" id="RYZI01000714">
    <property type="protein sequence ID" value="RWA03728.1"/>
    <property type="molecule type" value="Genomic_DNA"/>
</dbReference>